<comment type="caution">
    <text evidence="9">The sequence shown here is derived from an EMBL/GenBank/DDBJ whole genome shotgun (WGS) entry which is preliminary data.</text>
</comment>
<feature type="binding site" evidence="7">
    <location>
        <position position="181"/>
    </location>
    <ligand>
        <name>glyoxylate</name>
        <dbReference type="ChEBI" id="CHEBI:36655"/>
    </ligand>
</feature>
<feature type="binding site" evidence="7">
    <location>
        <position position="146"/>
    </location>
    <ligand>
        <name>glyoxylate</name>
        <dbReference type="ChEBI" id="CHEBI:36655"/>
    </ligand>
</feature>
<dbReference type="InterPro" id="IPR013785">
    <property type="entry name" value="Aldolase_TIM"/>
</dbReference>
<dbReference type="InterPro" id="IPR012133">
    <property type="entry name" value="Alpha-hydoxy_acid_DH_FMN"/>
</dbReference>
<dbReference type="SUPFAM" id="SSF51395">
    <property type="entry name" value="FMN-linked oxidoreductases"/>
    <property type="match status" value="1"/>
</dbReference>
<dbReference type="Pfam" id="PF01070">
    <property type="entry name" value="FMN_dh"/>
    <property type="match status" value="1"/>
</dbReference>
<dbReference type="GO" id="GO:0016491">
    <property type="term" value="F:oxidoreductase activity"/>
    <property type="evidence" value="ECO:0007669"/>
    <property type="project" value="UniProtKB-KW"/>
</dbReference>
<reference evidence="9 10" key="1">
    <citation type="submission" date="2022-12" db="EMBL/GenBank/DDBJ databases">
        <title>Genomic features and morphological characterization of a novel Knufia sp. strain isolated from spacecraft assembly facility.</title>
        <authorList>
            <person name="Teixeira M."/>
            <person name="Chander A.M."/>
            <person name="Stajich J.E."/>
            <person name="Venkateswaran K."/>
        </authorList>
    </citation>
    <scope>NUCLEOTIDE SEQUENCE [LARGE SCALE GENOMIC DNA]</scope>
    <source>
        <strain evidence="9 10">FJI-L2-BK-P2</strain>
    </source>
</reference>
<dbReference type="PANTHER" id="PTHR10578">
    <property type="entry name" value="S -2-HYDROXY-ACID OXIDASE-RELATED"/>
    <property type="match status" value="1"/>
</dbReference>
<dbReference type="Gene3D" id="3.20.20.70">
    <property type="entry name" value="Aldolase class I"/>
    <property type="match status" value="1"/>
</dbReference>
<comment type="similarity">
    <text evidence="3">Belongs to the FMN-dependent alpha-hydroxy acid dehydrogenase family.</text>
</comment>
<evidence type="ECO:0000256" key="6">
    <source>
        <dbReference type="PIRSR" id="PIRSR000138-1"/>
    </source>
</evidence>
<feature type="binding site" evidence="7">
    <location>
        <position position="244"/>
    </location>
    <ligand>
        <name>FMN</name>
        <dbReference type="ChEBI" id="CHEBI:58210"/>
    </ligand>
</feature>
<dbReference type="GO" id="GO:0010181">
    <property type="term" value="F:FMN binding"/>
    <property type="evidence" value="ECO:0007669"/>
    <property type="project" value="InterPro"/>
</dbReference>
<evidence type="ECO:0000313" key="9">
    <source>
        <dbReference type="EMBL" id="KAK5957634.1"/>
    </source>
</evidence>
<evidence type="ECO:0000256" key="3">
    <source>
        <dbReference type="ARBA" id="ARBA00024042"/>
    </source>
</evidence>
<feature type="binding site" evidence="7">
    <location>
        <position position="118"/>
    </location>
    <ligand>
        <name>FMN</name>
        <dbReference type="ChEBI" id="CHEBI:58210"/>
    </ligand>
</feature>
<dbReference type="PIRSF" id="PIRSF000138">
    <property type="entry name" value="Al-hdrx_acd_dh"/>
    <property type="match status" value="1"/>
</dbReference>
<evidence type="ECO:0000256" key="2">
    <source>
        <dbReference type="ARBA" id="ARBA00023002"/>
    </source>
</evidence>
<protein>
    <recommendedName>
        <fullName evidence="4">Oxidase FUB9</fullName>
    </recommendedName>
    <alternativeName>
        <fullName evidence="5">Fusaric acid biosynthesis protein 9</fullName>
    </alternativeName>
</protein>
<feature type="binding site" evidence="7">
    <location>
        <position position="266"/>
    </location>
    <ligand>
        <name>FMN</name>
        <dbReference type="ChEBI" id="CHEBI:58210"/>
    </ligand>
</feature>
<keyword evidence="10" id="KW-1185">Reference proteome</keyword>
<feature type="binding site" evidence="7">
    <location>
        <position position="271"/>
    </location>
    <ligand>
        <name>glyoxylate</name>
        <dbReference type="ChEBI" id="CHEBI:36655"/>
    </ligand>
</feature>
<organism evidence="9 10">
    <name type="scientific">Knufia fluminis</name>
    <dbReference type="NCBI Taxonomy" id="191047"/>
    <lineage>
        <taxon>Eukaryota</taxon>
        <taxon>Fungi</taxon>
        <taxon>Dikarya</taxon>
        <taxon>Ascomycota</taxon>
        <taxon>Pezizomycotina</taxon>
        <taxon>Eurotiomycetes</taxon>
        <taxon>Chaetothyriomycetidae</taxon>
        <taxon>Chaetothyriales</taxon>
        <taxon>Trichomeriaceae</taxon>
        <taxon>Knufia</taxon>
    </lineage>
</organism>
<feature type="binding site" evidence="7">
    <location>
        <begin position="323"/>
        <end position="324"/>
    </location>
    <ligand>
        <name>FMN</name>
        <dbReference type="ChEBI" id="CHEBI:58210"/>
    </ligand>
</feature>
<evidence type="ECO:0000256" key="4">
    <source>
        <dbReference type="ARBA" id="ARBA00073420"/>
    </source>
</evidence>
<evidence type="ECO:0000256" key="7">
    <source>
        <dbReference type="PIRSR" id="PIRSR000138-2"/>
    </source>
</evidence>
<dbReference type="InterPro" id="IPR037396">
    <property type="entry name" value="FMN_HAD"/>
</dbReference>
<evidence type="ECO:0000256" key="1">
    <source>
        <dbReference type="ARBA" id="ARBA00001917"/>
    </source>
</evidence>
<dbReference type="PANTHER" id="PTHR10578:SF149">
    <property type="entry name" value="2-HYDROXYACID OXIDASE 2"/>
    <property type="match status" value="1"/>
</dbReference>
<dbReference type="PROSITE" id="PS51349">
    <property type="entry name" value="FMN_HYDROXY_ACID_DH_2"/>
    <property type="match status" value="1"/>
</dbReference>
<dbReference type="Proteomes" id="UP001316803">
    <property type="component" value="Unassembled WGS sequence"/>
</dbReference>
<feature type="binding site" evidence="7">
    <location>
        <position position="172"/>
    </location>
    <ligand>
        <name>FMN</name>
        <dbReference type="ChEBI" id="CHEBI:58210"/>
    </ligand>
</feature>
<evidence type="ECO:0000313" key="10">
    <source>
        <dbReference type="Proteomes" id="UP001316803"/>
    </source>
</evidence>
<proteinExistence type="inferred from homology"/>
<keyword evidence="2" id="KW-0560">Oxidoreductase</keyword>
<keyword evidence="7" id="KW-0285">Flavoprotein</keyword>
<dbReference type="InterPro" id="IPR008259">
    <property type="entry name" value="FMN_hydac_DH_AS"/>
</dbReference>
<feature type="binding site" evidence="7">
    <location>
        <begin position="300"/>
        <end position="304"/>
    </location>
    <ligand>
        <name>FMN</name>
        <dbReference type="ChEBI" id="CHEBI:58210"/>
    </ligand>
</feature>
<feature type="binding site" evidence="7">
    <location>
        <begin position="89"/>
        <end position="91"/>
    </location>
    <ligand>
        <name>FMN</name>
        <dbReference type="ChEBI" id="CHEBI:58210"/>
    </ligand>
</feature>
<dbReference type="AlphaFoldDB" id="A0AAN8I8N1"/>
<accession>A0AAN8I8N1</accession>
<feature type="domain" description="FMN hydroxy acid dehydrogenase" evidence="8">
    <location>
        <begin position="10"/>
        <end position="374"/>
    </location>
</feature>
<comment type="cofactor">
    <cofactor evidence="1">
        <name>FMN</name>
        <dbReference type="ChEBI" id="CHEBI:58210"/>
    </cofactor>
</comment>
<dbReference type="FunFam" id="3.20.20.70:FF:000056">
    <property type="entry name" value="hydroxyacid oxidase 2"/>
    <property type="match status" value="1"/>
</dbReference>
<dbReference type="EMBL" id="JAKLMC020000002">
    <property type="protein sequence ID" value="KAK5957634.1"/>
    <property type="molecule type" value="Genomic_DNA"/>
</dbReference>
<feature type="binding site" evidence="7">
    <location>
        <position position="268"/>
    </location>
    <ligand>
        <name>glyoxylate</name>
        <dbReference type="ChEBI" id="CHEBI:36655"/>
    </ligand>
</feature>
<dbReference type="PROSITE" id="PS00557">
    <property type="entry name" value="FMN_HYDROXY_ACID_DH_1"/>
    <property type="match status" value="1"/>
</dbReference>
<evidence type="ECO:0000259" key="8">
    <source>
        <dbReference type="PROSITE" id="PS51349"/>
    </source>
</evidence>
<sequence length="387" mass="42349">MSGGAPLPQPTTQKILSIADLKALADANLPPSARDFFNSGSTDQRTLHANETALARYHLRSRVLVDVKNLDPSTTCLDRRISFPLCCAPAGIQAMAHPDGELATSRAVRTMGVNQAISSFASYPIDEIVSAGGNDDSAPSYAIQLYPMSNRGLQERIVKRAEQSGCRAIFLTGDSPVLGVRYNEWRNDFRTPSGISFPILERDTETIRSTTHDTGFAGLNDDGAHWAAEIPWLRARTKMKIFVKGVMCAEDVEAAIRWGVDGVIVSNHGGRQLDGVPGTMDVLEECVRAARGSKLEVHVDGGFRRGSDVFVALALGARCCWVGRPTLWGLGYDGQKGVERMLEVFYEDFKRCMALCGCRRVEDINRSCLARMGNDGVLRPLTRESRL</sequence>
<dbReference type="InterPro" id="IPR000262">
    <property type="entry name" value="FMN-dep_DH"/>
</dbReference>
<name>A0AAN8I8N1_9EURO</name>
<evidence type="ECO:0000256" key="5">
    <source>
        <dbReference type="ARBA" id="ARBA00083297"/>
    </source>
</evidence>
<keyword evidence="7" id="KW-0288">FMN</keyword>
<feature type="active site" description="Proton acceptor" evidence="6">
    <location>
        <position position="268"/>
    </location>
</feature>
<feature type="binding site" evidence="7">
    <location>
        <position position="144"/>
    </location>
    <ligand>
        <name>FMN</name>
        <dbReference type="ChEBI" id="CHEBI:58210"/>
    </ligand>
</feature>
<dbReference type="GO" id="GO:0005737">
    <property type="term" value="C:cytoplasm"/>
    <property type="evidence" value="ECO:0007669"/>
    <property type="project" value="UniProtKB-ARBA"/>
</dbReference>
<dbReference type="CDD" id="cd02809">
    <property type="entry name" value="alpha_hydroxyacid_oxid_FMN"/>
    <property type="match status" value="1"/>
</dbReference>
<gene>
    <name evidence="9" type="ORF">OHC33_000822</name>
</gene>